<feature type="compositionally biased region" description="Low complexity" evidence="5">
    <location>
        <begin position="46"/>
        <end position="60"/>
    </location>
</feature>
<evidence type="ECO:0000256" key="1">
    <source>
        <dbReference type="ARBA" id="ARBA00004167"/>
    </source>
</evidence>
<keyword evidence="3" id="KW-1133">Transmembrane helix</keyword>
<evidence type="ECO:0000256" key="4">
    <source>
        <dbReference type="ARBA" id="ARBA00023136"/>
    </source>
</evidence>
<dbReference type="Proteomes" id="UP001596302">
    <property type="component" value="Unassembled WGS sequence"/>
</dbReference>
<sequence>MRTAGGSGTRRAPRATGWRVRLAVIAFLATLLAGCAHDVPGHPGAAAPAVPATAGPGSDTRPSDESDPPSPRSTEEITTLAVAALGDYWRAAFPASFGRPWAPIRVFAPVHPGDPAAAAPPCVHGATELDGRAFYCPAADAVVWDAENLLPRLHRNVGPAAVAVVLAHEIGHAIQNRLGVDEARHTEPERYPTILLEAMADCYAGAALRHLADAAPVAVLPIGPLERDAALLALVEFRDPLGTEPVDDIAHGNAFDRVSAFQDGYADGPVRCAEMTVDNRQFTQRRFGSAADRARGGDLPMPQLLTAISGDARGWFGAVVAGHDPAAGWQAPALETDPGATACDEAALRAQGPARFCAADGAVVVDRAALAPLQRRFGDFAGATLIASRYGLAALAAMAEPTTGASAGRTAVCLAGAYTGRLIDPSGTFGLSPGDLDEAIGVLLAADWAERDAAGEIEPAEHGYERVLRFRTGLLAGPAGCGT</sequence>
<feature type="region of interest" description="Disordered" evidence="5">
    <location>
        <begin position="46"/>
        <end position="75"/>
    </location>
</feature>
<dbReference type="PROSITE" id="PS51257">
    <property type="entry name" value="PROKAR_LIPOPROTEIN"/>
    <property type="match status" value="1"/>
</dbReference>
<evidence type="ECO:0000256" key="3">
    <source>
        <dbReference type="ARBA" id="ARBA00022989"/>
    </source>
</evidence>
<evidence type="ECO:0000256" key="2">
    <source>
        <dbReference type="ARBA" id="ARBA00022692"/>
    </source>
</evidence>
<keyword evidence="4" id="KW-0472">Membrane</keyword>
<dbReference type="Pfam" id="PF04228">
    <property type="entry name" value="Zn_peptidase"/>
    <property type="match status" value="1"/>
</dbReference>
<keyword evidence="2" id="KW-0812">Transmembrane</keyword>
<accession>A0ABW1J6W9</accession>
<reference evidence="7" key="1">
    <citation type="journal article" date="2019" name="Int. J. Syst. Evol. Microbiol.">
        <title>The Global Catalogue of Microorganisms (GCM) 10K type strain sequencing project: providing services to taxonomists for standard genome sequencing and annotation.</title>
        <authorList>
            <consortium name="The Broad Institute Genomics Platform"/>
            <consortium name="The Broad Institute Genome Sequencing Center for Infectious Disease"/>
            <person name="Wu L."/>
            <person name="Ma J."/>
        </authorList>
    </citation>
    <scope>NUCLEOTIDE SEQUENCE [LARGE SCALE GENOMIC DNA]</scope>
    <source>
        <strain evidence="7">CCM 8391</strain>
    </source>
</reference>
<comment type="caution">
    <text evidence="6">The sequence shown here is derived from an EMBL/GenBank/DDBJ whole genome shotgun (WGS) entry which is preliminary data.</text>
</comment>
<dbReference type="PANTHER" id="PTHR30168">
    <property type="entry name" value="PUTATIVE MEMBRANE PROTEIN YPFJ"/>
    <property type="match status" value="1"/>
</dbReference>
<dbReference type="RefSeq" id="WP_379587373.1">
    <property type="nucleotide sequence ID" value="NZ_JBHSQW010000044.1"/>
</dbReference>
<gene>
    <name evidence="6" type="ORF">ACFQE5_20635</name>
</gene>
<proteinExistence type="predicted"/>
<keyword evidence="7" id="KW-1185">Reference proteome</keyword>
<organism evidence="6 7">
    <name type="scientific">Pseudonocardia hispaniensis</name>
    <dbReference type="NCBI Taxonomy" id="904933"/>
    <lineage>
        <taxon>Bacteria</taxon>
        <taxon>Bacillati</taxon>
        <taxon>Actinomycetota</taxon>
        <taxon>Actinomycetes</taxon>
        <taxon>Pseudonocardiales</taxon>
        <taxon>Pseudonocardiaceae</taxon>
        <taxon>Pseudonocardia</taxon>
    </lineage>
</organism>
<dbReference type="EMBL" id="JBHSQW010000044">
    <property type="protein sequence ID" value="MFC5996618.1"/>
    <property type="molecule type" value="Genomic_DNA"/>
</dbReference>
<dbReference type="PANTHER" id="PTHR30168:SF0">
    <property type="entry name" value="INNER MEMBRANE PROTEIN"/>
    <property type="match status" value="1"/>
</dbReference>
<name>A0ABW1J6W9_9PSEU</name>
<evidence type="ECO:0000313" key="7">
    <source>
        <dbReference type="Proteomes" id="UP001596302"/>
    </source>
</evidence>
<comment type="subcellular location">
    <subcellularLocation>
        <location evidence="1">Membrane</location>
        <topology evidence="1">Single-pass membrane protein</topology>
    </subcellularLocation>
</comment>
<evidence type="ECO:0000313" key="6">
    <source>
        <dbReference type="EMBL" id="MFC5996618.1"/>
    </source>
</evidence>
<dbReference type="InterPro" id="IPR007343">
    <property type="entry name" value="Uncharacterised_pept_Zn_put"/>
</dbReference>
<protein>
    <submittedName>
        <fullName evidence="6">Neutral zinc metallopeptidase</fullName>
    </submittedName>
</protein>
<evidence type="ECO:0000256" key="5">
    <source>
        <dbReference type="SAM" id="MobiDB-lite"/>
    </source>
</evidence>